<comment type="caution">
    <text evidence="1">The sequence shown here is derived from an EMBL/GenBank/DDBJ whole genome shotgun (WGS) entry which is preliminary data.</text>
</comment>
<name>A0AAN9KDS0_CANGL</name>
<proteinExistence type="predicted"/>
<evidence type="ECO:0000313" key="2">
    <source>
        <dbReference type="Proteomes" id="UP001367508"/>
    </source>
</evidence>
<gene>
    <name evidence="1" type="ORF">VNO77_39071</name>
</gene>
<protein>
    <submittedName>
        <fullName evidence="1">Uncharacterized protein</fullName>
    </submittedName>
</protein>
<dbReference type="EMBL" id="JAYMYQ010000009">
    <property type="protein sequence ID" value="KAK7313869.1"/>
    <property type="molecule type" value="Genomic_DNA"/>
</dbReference>
<dbReference type="Proteomes" id="UP001367508">
    <property type="component" value="Unassembled WGS sequence"/>
</dbReference>
<keyword evidence="2" id="KW-1185">Reference proteome</keyword>
<accession>A0AAN9KDS0</accession>
<dbReference type="AlphaFoldDB" id="A0AAN9KDS0"/>
<evidence type="ECO:0000313" key="1">
    <source>
        <dbReference type="EMBL" id="KAK7313869.1"/>
    </source>
</evidence>
<sequence length="128" mass="14895">MHEPMLGTVRFAQITGITQSNLAKLIDKKCRITNLDTDEIRYLAEMRLLCSTGKQREILEVEMILRSFLIDLWKEFQNVDQSFCSRVTTRTFERASKSVERFSARGNLAVFHQPLLAPQIPLFIQFPF</sequence>
<organism evidence="1 2">
    <name type="scientific">Canavalia gladiata</name>
    <name type="common">Sword bean</name>
    <name type="synonym">Dolichos gladiatus</name>
    <dbReference type="NCBI Taxonomy" id="3824"/>
    <lineage>
        <taxon>Eukaryota</taxon>
        <taxon>Viridiplantae</taxon>
        <taxon>Streptophyta</taxon>
        <taxon>Embryophyta</taxon>
        <taxon>Tracheophyta</taxon>
        <taxon>Spermatophyta</taxon>
        <taxon>Magnoliopsida</taxon>
        <taxon>eudicotyledons</taxon>
        <taxon>Gunneridae</taxon>
        <taxon>Pentapetalae</taxon>
        <taxon>rosids</taxon>
        <taxon>fabids</taxon>
        <taxon>Fabales</taxon>
        <taxon>Fabaceae</taxon>
        <taxon>Papilionoideae</taxon>
        <taxon>50 kb inversion clade</taxon>
        <taxon>NPAAA clade</taxon>
        <taxon>indigoferoid/millettioid clade</taxon>
        <taxon>Phaseoleae</taxon>
        <taxon>Canavalia</taxon>
    </lineage>
</organism>
<reference evidence="1 2" key="1">
    <citation type="submission" date="2024-01" db="EMBL/GenBank/DDBJ databases">
        <title>The genomes of 5 underutilized Papilionoideae crops provide insights into root nodulation and disease resistanc.</title>
        <authorList>
            <person name="Jiang F."/>
        </authorList>
    </citation>
    <scope>NUCLEOTIDE SEQUENCE [LARGE SCALE GENOMIC DNA]</scope>
    <source>
        <strain evidence="1">LVBAO_FW01</strain>
        <tissue evidence="1">Leaves</tissue>
    </source>
</reference>